<organism evidence="1 2">
    <name type="scientific">Danaus plexippus plexippus</name>
    <dbReference type="NCBI Taxonomy" id="278856"/>
    <lineage>
        <taxon>Eukaryota</taxon>
        <taxon>Metazoa</taxon>
        <taxon>Ecdysozoa</taxon>
        <taxon>Arthropoda</taxon>
        <taxon>Hexapoda</taxon>
        <taxon>Insecta</taxon>
        <taxon>Pterygota</taxon>
        <taxon>Neoptera</taxon>
        <taxon>Endopterygota</taxon>
        <taxon>Lepidoptera</taxon>
        <taxon>Glossata</taxon>
        <taxon>Ditrysia</taxon>
        <taxon>Papilionoidea</taxon>
        <taxon>Nymphalidae</taxon>
        <taxon>Danainae</taxon>
        <taxon>Danaini</taxon>
        <taxon>Danaina</taxon>
        <taxon>Danaus</taxon>
        <taxon>Danaus</taxon>
    </lineage>
</organism>
<evidence type="ECO:0000313" key="1">
    <source>
        <dbReference type="EMBL" id="OWR48528.1"/>
    </source>
</evidence>
<dbReference type="AlphaFoldDB" id="A0A212F459"/>
<gene>
    <name evidence="1" type="ORF">KGM_206456B</name>
</gene>
<comment type="caution">
    <text evidence="1">The sequence shown here is derived from an EMBL/GenBank/DDBJ whole genome shotgun (WGS) entry which is preliminary data.</text>
</comment>
<reference evidence="1 2" key="1">
    <citation type="journal article" date="2011" name="Cell">
        <title>The monarch butterfly genome yields insights into long-distance migration.</title>
        <authorList>
            <person name="Zhan S."/>
            <person name="Merlin C."/>
            <person name="Boore J.L."/>
            <person name="Reppert S.M."/>
        </authorList>
    </citation>
    <scope>NUCLEOTIDE SEQUENCE [LARGE SCALE GENOMIC DNA]</scope>
    <source>
        <strain evidence="1">F-2</strain>
    </source>
</reference>
<protein>
    <submittedName>
        <fullName evidence="1">Uncharacterized protein</fullName>
    </submittedName>
</protein>
<dbReference type="EMBL" id="AGBW02010434">
    <property type="protein sequence ID" value="OWR48528.1"/>
    <property type="molecule type" value="Genomic_DNA"/>
</dbReference>
<dbReference type="KEGG" id="dpl:KGM_206456B"/>
<sequence length="60" mass="7231">EVAVMEFQYYGNFERRPRRLNDQPWWDEEDNLTDRHLNGKLDLCLFDGQLENSLIRACLS</sequence>
<name>A0A212F459_DANPL</name>
<keyword evidence="2" id="KW-1185">Reference proteome</keyword>
<dbReference type="InParanoid" id="A0A212F459"/>
<feature type="non-terminal residue" evidence="1">
    <location>
        <position position="1"/>
    </location>
</feature>
<proteinExistence type="predicted"/>
<accession>A0A212F459</accession>
<dbReference type="Proteomes" id="UP000007151">
    <property type="component" value="Unassembled WGS sequence"/>
</dbReference>
<evidence type="ECO:0000313" key="2">
    <source>
        <dbReference type="Proteomes" id="UP000007151"/>
    </source>
</evidence>